<dbReference type="RefSeq" id="WP_193910938.1">
    <property type="nucleotide sequence ID" value="NZ_JADEXG010000065.1"/>
</dbReference>
<gene>
    <name evidence="2" type="ORF">IQ241_20850</name>
</gene>
<proteinExistence type="predicted"/>
<organism evidence="2 3">
    <name type="scientific">Vasconcelosia minhoensis LEGE 07310</name>
    <dbReference type="NCBI Taxonomy" id="915328"/>
    <lineage>
        <taxon>Bacteria</taxon>
        <taxon>Bacillati</taxon>
        <taxon>Cyanobacteriota</taxon>
        <taxon>Cyanophyceae</taxon>
        <taxon>Nodosilineales</taxon>
        <taxon>Cymatolegaceae</taxon>
        <taxon>Vasconcelosia</taxon>
        <taxon>Vasconcelosia minhoensis</taxon>
    </lineage>
</organism>
<evidence type="ECO:0000313" key="2">
    <source>
        <dbReference type="EMBL" id="MBE9079709.1"/>
    </source>
</evidence>
<name>A0A8J7AIR1_9CYAN</name>
<dbReference type="EMBL" id="JADEXG010000065">
    <property type="protein sequence ID" value="MBE9079709.1"/>
    <property type="molecule type" value="Genomic_DNA"/>
</dbReference>
<dbReference type="Proteomes" id="UP000636505">
    <property type="component" value="Unassembled WGS sequence"/>
</dbReference>
<sequence>MEKSALLVGVGLLVATTAVGCGGQDIAETETPTETDTQAQAPNAAEGGTLELVANGEDFVRQGFVTKDGWQVDFEHVYVNLSNVTAYQTDPAFDPDSSEELQATEEVTLVAQPQTIDLAEGGEDAAPITVTTETAPAGTYNALHWEFVEADQGPAEGSTILLVGTAEKEGQTVDFNLGFDQPLGYTCGQYVGAERKGILQGGEAEVETTFHFDHIFGDAEAPTDDPLNTAAVGFDPFANLAEEGTLTADMATLEQQLPSDQYQTLQQAIAGLGHVGEGHCRLEGDLAQADTPHSEE</sequence>
<protein>
    <submittedName>
        <fullName evidence="2">DUF4382 domain-containing protein</fullName>
    </submittedName>
</protein>
<reference evidence="2" key="1">
    <citation type="submission" date="2020-10" db="EMBL/GenBank/DDBJ databases">
        <authorList>
            <person name="Castelo-Branco R."/>
            <person name="Eusebio N."/>
            <person name="Adriana R."/>
            <person name="Vieira A."/>
            <person name="Brugerolle De Fraissinette N."/>
            <person name="Rezende De Castro R."/>
            <person name="Schneider M.P."/>
            <person name="Vasconcelos V."/>
            <person name="Leao P.N."/>
        </authorList>
    </citation>
    <scope>NUCLEOTIDE SEQUENCE</scope>
    <source>
        <strain evidence="2">LEGE 07310</strain>
    </source>
</reference>
<keyword evidence="3" id="KW-1185">Reference proteome</keyword>
<feature type="region of interest" description="Disordered" evidence="1">
    <location>
        <begin position="25"/>
        <end position="44"/>
    </location>
</feature>
<comment type="caution">
    <text evidence="2">The sequence shown here is derived from an EMBL/GenBank/DDBJ whole genome shotgun (WGS) entry which is preliminary data.</text>
</comment>
<dbReference type="AlphaFoldDB" id="A0A8J7AIR1"/>
<evidence type="ECO:0000313" key="3">
    <source>
        <dbReference type="Proteomes" id="UP000636505"/>
    </source>
</evidence>
<evidence type="ECO:0000256" key="1">
    <source>
        <dbReference type="SAM" id="MobiDB-lite"/>
    </source>
</evidence>
<dbReference type="PROSITE" id="PS51257">
    <property type="entry name" value="PROKAR_LIPOPROTEIN"/>
    <property type="match status" value="1"/>
</dbReference>
<accession>A0A8J7AIR1</accession>